<gene>
    <name evidence="4" type="ORF">DI603_22895</name>
</gene>
<keyword evidence="4" id="KW-0378">Hydrolase</keyword>
<evidence type="ECO:0000313" key="4">
    <source>
        <dbReference type="EMBL" id="PZP27045.1"/>
    </source>
</evidence>
<dbReference type="CDD" id="cd00413">
    <property type="entry name" value="Glyco_hydrolase_16"/>
    <property type="match status" value="1"/>
</dbReference>
<organism evidence="4 5">
    <name type="scientific">Roseateles depolymerans</name>
    <dbReference type="NCBI Taxonomy" id="76731"/>
    <lineage>
        <taxon>Bacteria</taxon>
        <taxon>Pseudomonadati</taxon>
        <taxon>Pseudomonadota</taxon>
        <taxon>Betaproteobacteria</taxon>
        <taxon>Burkholderiales</taxon>
        <taxon>Sphaerotilaceae</taxon>
        <taxon>Roseateles</taxon>
    </lineage>
</organism>
<dbReference type="InterPro" id="IPR000757">
    <property type="entry name" value="Beta-glucanase-like"/>
</dbReference>
<dbReference type="Gene3D" id="2.60.120.200">
    <property type="match status" value="1"/>
</dbReference>
<dbReference type="GO" id="GO:0005975">
    <property type="term" value="P:carbohydrate metabolic process"/>
    <property type="evidence" value="ECO:0007669"/>
    <property type="project" value="InterPro"/>
</dbReference>
<sequence>MALAALPLCASAAAEPEFFDDFLQPDLDALRASGWVLREGSGHPGLAGSRFAAGQLALKDGELHLKLSTDGTPAGTLQPQLCGPRKFLIGTTSARIRLRDGAGPRDPQVQAFFLAGPLRFDYDPEFSEADFEYLPHGGWGEPATRLYGVSWQTVRLEPWQSFNSAAQAMGSHDGWQVLTVQVDAGRVRHYVNGKLLHESGGRNVPVRPMAISFSHWLAAGAEPGEPREHEFEVDWVLHEAGRLLTPAAMQARVAQLRRQGVTQRDSVPDAGLSSECNL</sequence>
<proteinExistence type="inferred from homology"/>
<evidence type="ECO:0000256" key="2">
    <source>
        <dbReference type="SAM" id="MobiDB-lite"/>
    </source>
</evidence>
<comment type="similarity">
    <text evidence="1">Belongs to the glycosyl hydrolase 16 family.</text>
</comment>
<evidence type="ECO:0000313" key="5">
    <source>
        <dbReference type="Proteomes" id="UP000249633"/>
    </source>
</evidence>
<dbReference type="AlphaFoldDB" id="A0A2W5D4N2"/>
<comment type="caution">
    <text evidence="4">The sequence shown here is derived from an EMBL/GenBank/DDBJ whole genome shotgun (WGS) entry which is preliminary data.</text>
</comment>
<dbReference type="GO" id="GO:0004553">
    <property type="term" value="F:hydrolase activity, hydrolyzing O-glycosyl compounds"/>
    <property type="evidence" value="ECO:0007669"/>
    <property type="project" value="InterPro"/>
</dbReference>
<feature type="region of interest" description="Disordered" evidence="2">
    <location>
        <begin position="258"/>
        <end position="278"/>
    </location>
</feature>
<feature type="domain" description="GH16" evidence="3">
    <location>
        <begin position="1"/>
        <end position="244"/>
    </location>
</feature>
<name>A0A2W5D4N2_9BURK</name>
<evidence type="ECO:0000256" key="1">
    <source>
        <dbReference type="ARBA" id="ARBA00006865"/>
    </source>
</evidence>
<protein>
    <submittedName>
        <fullName evidence="4">Hydrolase</fullName>
    </submittedName>
</protein>
<evidence type="ECO:0000259" key="3">
    <source>
        <dbReference type="PROSITE" id="PS51762"/>
    </source>
</evidence>
<accession>A0A2W5D4N2</accession>
<dbReference type="SUPFAM" id="SSF49899">
    <property type="entry name" value="Concanavalin A-like lectins/glucanases"/>
    <property type="match status" value="1"/>
</dbReference>
<dbReference type="EMBL" id="QFOD01000037">
    <property type="protein sequence ID" value="PZP27045.1"/>
    <property type="molecule type" value="Genomic_DNA"/>
</dbReference>
<reference evidence="4 5" key="1">
    <citation type="submission" date="2017-08" db="EMBL/GenBank/DDBJ databases">
        <title>Infants hospitalized years apart are colonized by the same room-sourced microbial strains.</title>
        <authorList>
            <person name="Brooks B."/>
            <person name="Olm M.R."/>
            <person name="Firek B.A."/>
            <person name="Baker R."/>
            <person name="Thomas B.C."/>
            <person name="Morowitz M.J."/>
            <person name="Banfield J.F."/>
        </authorList>
    </citation>
    <scope>NUCLEOTIDE SEQUENCE [LARGE SCALE GENOMIC DNA]</scope>
    <source>
        <strain evidence="4">S2_012_000_R2_81</strain>
    </source>
</reference>
<dbReference type="Proteomes" id="UP000249633">
    <property type="component" value="Unassembled WGS sequence"/>
</dbReference>
<dbReference type="InterPro" id="IPR013320">
    <property type="entry name" value="ConA-like_dom_sf"/>
</dbReference>
<dbReference type="PROSITE" id="PS51762">
    <property type="entry name" value="GH16_2"/>
    <property type="match status" value="1"/>
</dbReference>